<name>A0A8J5KUV5_ZINOF</name>
<dbReference type="Gene3D" id="1.10.510.10">
    <property type="entry name" value="Transferase(Phosphotransferase) domain 1"/>
    <property type="match status" value="1"/>
</dbReference>
<reference evidence="8 9" key="1">
    <citation type="submission" date="2020-08" db="EMBL/GenBank/DDBJ databases">
        <title>Plant Genome Project.</title>
        <authorList>
            <person name="Zhang R.-G."/>
        </authorList>
    </citation>
    <scope>NUCLEOTIDE SEQUENCE [LARGE SCALE GENOMIC DNA]</scope>
    <source>
        <tissue evidence="8">Rhizome</tissue>
    </source>
</reference>
<organism evidence="8 9">
    <name type="scientific">Zingiber officinale</name>
    <name type="common">Ginger</name>
    <name type="synonym">Amomum zingiber</name>
    <dbReference type="NCBI Taxonomy" id="94328"/>
    <lineage>
        <taxon>Eukaryota</taxon>
        <taxon>Viridiplantae</taxon>
        <taxon>Streptophyta</taxon>
        <taxon>Embryophyta</taxon>
        <taxon>Tracheophyta</taxon>
        <taxon>Spermatophyta</taxon>
        <taxon>Magnoliopsida</taxon>
        <taxon>Liliopsida</taxon>
        <taxon>Zingiberales</taxon>
        <taxon>Zingiberaceae</taxon>
        <taxon>Zingiber</taxon>
    </lineage>
</organism>
<evidence type="ECO:0000256" key="6">
    <source>
        <dbReference type="SAM" id="MobiDB-lite"/>
    </source>
</evidence>
<evidence type="ECO:0000256" key="2">
    <source>
        <dbReference type="ARBA" id="ARBA00022741"/>
    </source>
</evidence>
<dbReference type="InterPro" id="IPR000719">
    <property type="entry name" value="Prot_kinase_dom"/>
</dbReference>
<keyword evidence="4 5" id="KW-0067">ATP-binding</keyword>
<dbReference type="PROSITE" id="PS50011">
    <property type="entry name" value="PROTEIN_KINASE_DOM"/>
    <property type="match status" value="1"/>
</dbReference>
<dbReference type="GO" id="GO:0004672">
    <property type="term" value="F:protein kinase activity"/>
    <property type="evidence" value="ECO:0007669"/>
    <property type="project" value="InterPro"/>
</dbReference>
<dbReference type="Pfam" id="PF00069">
    <property type="entry name" value="Pkinase"/>
    <property type="match status" value="1"/>
</dbReference>
<dbReference type="PANTHER" id="PTHR47987">
    <property type="entry name" value="OS08G0249100 PROTEIN"/>
    <property type="match status" value="1"/>
</dbReference>
<evidence type="ECO:0000313" key="9">
    <source>
        <dbReference type="Proteomes" id="UP000734854"/>
    </source>
</evidence>
<dbReference type="CDD" id="cd00293">
    <property type="entry name" value="USP-like"/>
    <property type="match status" value="1"/>
</dbReference>
<dbReference type="Gene3D" id="3.30.200.20">
    <property type="entry name" value="Phosphorylase Kinase, domain 1"/>
    <property type="match status" value="1"/>
</dbReference>
<dbReference type="InterPro" id="IPR008271">
    <property type="entry name" value="Ser/Thr_kinase_AS"/>
</dbReference>
<dbReference type="InterPro" id="IPR046958">
    <property type="entry name" value="RBK1/2/STUNTED"/>
</dbReference>
<dbReference type="PROSITE" id="PS00107">
    <property type="entry name" value="PROTEIN_KINASE_ATP"/>
    <property type="match status" value="1"/>
</dbReference>
<dbReference type="InterPro" id="IPR017441">
    <property type="entry name" value="Protein_kinase_ATP_BS"/>
</dbReference>
<evidence type="ECO:0000259" key="7">
    <source>
        <dbReference type="PROSITE" id="PS50011"/>
    </source>
</evidence>
<gene>
    <name evidence="8" type="ORF">ZIOFF_049109</name>
</gene>
<dbReference type="PANTHER" id="PTHR47987:SF5">
    <property type="entry name" value="PROTEIN KINASE DOMAIN-CONTAINING PROTEIN"/>
    <property type="match status" value="1"/>
</dbReference>
<evidence type="ECO:0000256" key="4">
    <source>
        <dbReference type="ARBA" id="ARBA00022840"/>
    </source>
</evidence>
<dbReference type="InterPro" id="IPR014729">
    <property type="entry name" value="Rossmann-like_a/b/a_fold"/>
</dbReference>
<feature type="binding site" evidence="5">
    <location>
        <position position="410"/>
    </location>
    <ligand>
        <name>ATP</name>
        <dbReference type="ChEBI" id="CHEBI:30616"/>
    </ligand>
</feature>
<dbReference type="SMART" id="SM00220">
    <property type="entry name" value="S_TKc"/>
    <property type="match status" value="1"/>
</dbReference>
<evidence type="ECO:0000256" key="3">
    <source>
        <dbReference type="ARBA" id="ARBA00022777"/>
    </source>
</evidence>
<comment type="caution">
    <text evidence="8">The sequence shown here is derived from an EMBL/GenBank/DDBJ whole genome shotgun (WGS) entry which is preliminary data.</text>
</comment>
<dbReference type="SUPFAM" id="SSF52402">
    <property type="entry name" value="Adenine nucleotide alpha hydrolases-like"/>
    <property type="match status" value="1"/>
</dbReference>
<feature type="compositionally biased region" description="Basic and acidic residues" evidence="6">
    <location>
        <begin position="263"/>
        <end position="273"/>
    </location>
</feature>
<dbReference type="AlphaFoldDB" id="A0A8J5KUV5"/>
<feature type="region of interest" description="Disordered" evidence="6">
    <location>
        <begin position="1"/>
        <end position="28"/>
    </location>
</feature>
<accession>A0A8J5KUV5</accession>
<dbReference type="EMBL" id="JACMSC010000013">
    <property type="protein sequence ID" value="KAG6494090.1"/>
    <property type="molecule type" value="Genomic_DNA"/>
</dbReference>
<feature type="region of interest" description="Disordered" evidence="6">
    <location>
        <begin position="263"/>
        <end position="282"/>
    </location>
</feature>
<keyword evidence="2 5" id="KW-0547">Nucleotide-binding</keyword>
<dbReference type="Pfam" id="PF00582">
    <property type="entry name" value="Usp"/>
    <property type="match status" value="1"/>
</dbReference>
<sequence length="746" mass="82167">MPAQELQPAGLKESQEKTQPNDAGGGGGKTLVVGFKMEADSRELLTWALVKHADAGDRVVALHILPLTPPDASEDGLSCSYRPLLSLIKEFDAMLAVYEGFCNLKKVELKMKIARGLSVRKVLVREAISYRAGKLVVGVSKNDRGIGCSFNSVAKYCARKLPQDCSVYAVSNGKTVFKREASAVSRLVEDKKTHNEAKIITTAYAGGQTLYGSYSKLRNARTRPSNLNKSSSVFCEIIERCDGSATQGILTVEAKEQRFVMSDKDPSLERKPEPASASSSSISLLVHEEDSPGWPLLRKLVSPDTRAVPADGSKNSVLQWAMRLPSRFSAASTVHPDSKPMHSHFVEEEREFPKELEHLRDRCSSVCRLFSYNELAHMTSGFSPDKLIGKGGSSHVYKGCLSDGKELAVKILKPSVDVMNEFVTEIEIMTSLHHKNIVSLVGFCIEEGNLMLVYNFLPRGDRLSKNYLGWSERYKVAVGIAEALNYLHGASNAQPVIHRDVKSSNILLSEDFEPLLADFGLAKWASLSTSQLICSDVAGTFGYLAPEYFMYGKVNEKIDVYAFGVVLLELLSGRKPVSTSCPKGQESLVLWAMPILQGGEVKELLDPRLRTSYNEAQLECIILAISLCIKRASRSRPHITFVLKLLKGDDEVLRLAKSQVQNSKESEGLDDEGRHRATNGKLIPQGVSEDWMRGGVGTPLSLLEHLLEQFDFHLRSSSAKRLIRISLDVTGHLGTGLIPLIPFPKF</sequence>
<protein>
    <recommendedName>
        <fullName evidence="7">Protein kinase domain-containing protein</fullName>
    </recommendedName>
</protein>
<keyword evidence="9" id="KW-1185">Reference proteome</keyword>
<keyword evidence="1" id="KW-0808">Transferase</keyword>
<feature type="domain" description="Protein kinase" evidence="7">
    <location>
        <begin position="382"/>
        <end position="653"/>
    </location>
</feature>
<evidence type="ECO:0000313" key="8">
    <source>
        <dbReference type="EMBL" id="KAG6494090.1"/>
    </source>
</evidence>
<dbReference type="SUPFAM" id="SSF56112">
    <property type="entry name" value="Protein kinase-like (PK-like)"/>
    <property type="match status" value="1"/>
</dbReference>
<dbReference type="InterPro" id="IPR006016">
    <property type="entry name" value="UspA"/>
</dbReference>
<dbReference type="FunFam" id="1.10.510.10:FF:000284">
    <property type="entry name" value="Putative receptor-like serine/threonine-protein kinase"/>
    <property type="match status" value="1"/>
</dbReference>
<dbReference type="GO" id="GO:0005524">
    <property type="term" value="F:ATP binding"/>
    <property type="evidence" value="ECO:0007669"/>
    <property type="project" value="UniProtKB-UniRule"/>
</dbReference>
<evidence type="ECO:0000256" key="5">
    <source>
        <dbReference type="PROSITE-ProRule" id="PRU10141"/>
    </source>
</evidence>
<dbReference type="FunFam" id="3.30.200.20:FF:000268">
    <property type="entry name" value="probable receptor-like serine/threonine-protein kinase At5g57670"/>
    <property type="match status" value="1"/>
</dbReference>
<dbReference type="PROSITE" id="PS00108">
    <property type="entry name" value="PROTEIN_KINASE_ST"/>
    <property type="match status" value="1"/>
</dbReference>
<proteinExistence type="predicted"/>
<dbReference type="Proteomes" id="UP000734854">
    <property type="component" value="Unassembled WGS sequence"/>
</dbReference>
<evidence type="ECO:0000256" key="1">
    <source>
        <dbReference type="ARBA" id="ARBA00022679"/>
    </source>
</evidence>
<keyword evidence="3" id="KW-0418">Kinase</keyword>
<dbReference type="Gene3D" id="3.40.50.620">
    <property type="entry name" value="HUPs"/>
    <property type="match status" value="1"/>
</dbReference>
<dbReference type="InterPro" id="IPR011009">
    <property type="entry name" value="Kinase-like_dom_sf"/>
</dbReference>